<protein>
    <submittedName>
        <fullName evidence="1">TerB family tellurite resistance protein</fullName>
    </submittedName>
</protein>
<dbReference type="InterPro" id="IPR029024">
    <property type="entry name" value="TerB-like"/>
</dbReference>
<reference evidence="1 2" key="1">
    <citation type="submission" date="2018-11" db="EMBL/GenBank/DDBJ databases">
        <title>Chryseotalea sanarue gen. nov., sp., nov., a member of the family Cytophagaceae, isolated from a brackish lake in Hamamatsu Japan.</title>
        <authorList>
            <person name="Maejima Y."/>
            <person name="Iino T."/>
            <person name="Muraguchi Y."/>
            <person name="Fukuda K."/>
            <person name="Ohkuma M."/>
            <person name="Moriuchi R."/>
            <person name="Dohra H."/>
            <person name="Kimbara K."/>
            <person name="Shintani M."/>
        </authorList>
    </citation>
    <scope>NUCLEOTIDE SEQUENCE [LARGE SCALE GENOMIC DNA]</scope>
    <source>
        <strain evidence="1 2">Ys</strain>
    </source>
</reference>
<gene>
    <name evidence="1" type="ORF">SanaruYs_20740</name>
</gene>
<dbReference type="Proteomes" id="UP000288227">
    <property type="component" value="Unassembled WGS sequence"/>
</dbReference>
<comment type="caution">
    <text evidence="1">The sequence shown here is derived from an EMBL/GenBank/DDBJ whole genome shotgun (WGS) entry which is preliminary data.</text>
</comment>
<evidence type="ECO:0000313" key="1">
    <source>
        <dbReference type="EMBL" id="GCC51845.1"/>
    </source>
</evidence>
<evidence type="ECO:0000313" key="2">
    <source>
        <dbReference type="Proteomes" id="UP000288227"/>
    </source>
</evidence>
<sequence>MYKIRVNFIKFLNLINKIAPQNQLYVMTFDKKSELNILINLAASDNKVEEKEAKLIHTIAKANGISKEEVESMIKSPKPIHNVNGMTQEEKFEHLYYLIQLMKMDGQVFRSEIIFCEQMAEKLGFKKGVVSELSANIYSDPSITSDRDMLWKKASKFFK</sequence>
<proteinExistence type="predicted"/>
<dbReference type="SUPFAM" id="SSF158682">
    <property type="entry name" value="TerB-like"/>
    <property type="match status" value="1"/>
</dbReference>
<organism evidence="1 2">
    <name type="scientific">Chryseotalea sanaruensis</name>
    <dbReference type="NCBI Taxonomy" id="2482724"/>
    <lineage>
        <taxon>Bacteria</taxon>
        <taxon>Pseudomonadati</taxon>
        <taxon>Bacteroidota</taxon>
        <taxon>Cytophagia</taxon>
        <taxon>Cytophagales</taxon>
        <taxon>Chryseotaleaceae</taxon>
        <taxon>Chryseotalea</taxon>
    </lineage>
</organism>
<keyword evidence="2" id="KW-1185">Reference proteome</keyword>
<name>A0A401UAD4_9BACT</name>
<dbReference type="AlphaFoldDB" id="A0A401UAD4"/>
<dbReference type="EMBL" id="BHXQ01000003">
    <property type="protein sequence ID" value="GCC51845.1"/>
    <property type="molecule type" value="Genomic_DNA"/>
</dbReference>
<dbReference type="Gene3D" id="1.10.3680.10">
    <property type="entry name" value="TerB-like"/>
    <property type="match status" value="2"/>
</dbReference>
<accession>A0A401UAD4</accession>